<protein>
    <recommendedName>
        <fullName evidence="4">Copper chaperone NosL</fullName>
    </recommendedName>
</protein>
<dbReference type="AlphaFoldDB" id="A0A4Q1CDU6"/>
<feature type="transmembrane region" description="Helical" evidence="1">
    <location>
        <begin position="12"/>
        <end position="29"/>
    </location>
</feature>
<dbReference type="OrthoDB" id="9809859at2"/>
<dbReference type="EMBL" id="SDHW01000008">
    <property type="protein sequence ID" value="RXK57804.1"/>
    <property type="molecule type" value="Genomic_DNA"/>
</dbReference>
<proteinExistence type="predicted"/>
<reference evidence="2 3" key="1">
    <citation type="submission" date="2019-01" db="EMBL/GenBank/DDBJ databases">
        <title>Lacibacter sp. strain TTM-7.</title>
        <authorList>
            <person name="Chen W.-M."/>
        </authorList>
    </citation>
    <scope>NUCLEOTIDE SEQUENCE [LARGE SCALE GENOMIC DNA]</scope>
    <source>
        <strain evidence="2 3">TTM-7</strain>
    </source>
</reference>
<evidence type="ECO:0000313" key="2">
    <source>
        <dbReference type="EMBL" id="RXK57804.1"/>
    </source>
</evidence>
<keyword evidence="1" id="KW-0472">Membrane</keyword>
<dbReference type="PANTHER" id="PTHR41247">
    <property type="entry name" value="HTH-TYPE TRANSCRIPTIONAL REPRESSOR YCNK"/>
    <property type="match status" value="1"/>
</dbReference>
<evidence type="ECO:0000256" key="1">
    <source>
        <dbReference type="SAM" id="Phobius"/>
    </source>
</evidence>
<dbReference type="Proteomes" id="UP000290204">
    <property type="component" value="Unassembled WGS sequence"/>
</dbReference>
<comment type="caution">
    <text evidence="2">The sequence shown here is derived from an EMBL/GenBank/DDBJ whole genome shotgun (WGS) entry which is preliminary data.</text>
</comment>
<sequence length="336" mass="37900">MNNKLSVKARYISLLCAIGLAVSLLFPLWRIDLTAPQYPEGLGLKIYPHKIGGDVDVVNGLNHYIGMRTLHTEDFFEFTILPYVIAAFAVFGLLTFLINRRWFFYTWVVLFVAFGVIAMFDFYRWEYDYGHNLDPNAAIVVPGMAYQPPLIGFKQLLNFGAYSFPDVGGYIFLLTGLLLVVMLFFEFRLSHKKEIPVNAVLTLALIFLLQSCNVKPQPIAYGKDACHFCKMIISDKKFGAEVVTQKGKAYKFDDTHCLLAFINKKEVPVTEIAATYLIDYTQTEKLIPAEKAFLLQGNTVRGPMGGTIAAFETEAAMQQVQAAWKANTITWKEVLP</sequence>
<dbReference type="PANTHER" id="PTHR41247:SF1">
    <property type="entry name" value="HTH-TYPE TRANSCRIPTIONAL REPRESSOR YCNK"/>
    <property type="match status" value="1"/>
</dbReference>
<dbReference type="RefSeq" id="WP_129132728.1">
    <property type="nucleotide sequence ID" value="NZ_SDHW01000008.1"/>
</dbReference>
<accession>A0A4Q1CDU6</accession>
<dbReference type="InterPro" id="IPR008719">
    <property type="entry name" value="N2O_reductase_NosL"/>
</dbReference>
<feature type="transmembrane region" description="Helical" evidence="1">
    <location>
        <begin position="167"/>
        <end position="185"/>
    </location>
</feature>
<organism evidence="2 3">
    <name type="scientific">Lacibacter luteus</name>
    <dbReference type="NCBI Taxonomy" id="2508719"/>
    <lineage>
        <taxon>Bacteria</taxon>
        <taxon>Pseudomonadati</taxon>
        <taxon>Bacteroidota</taxon>
        <taxon>Chitinophagia</taxon>
        <taxon>Chitinophagales</taxon>
        <taxon>Chitinophagaceae</taxon>
        <taxon>Lacibacter</taxon>
    </lineage>
</organism>
<gene>
    <name evidence="2" type="ORF">ESA94_20000</name>
</gene>
<keyword evidence="1" id="KW-0812">Transmembrane</keyword>
<feature type="transmembrane region" description="Helical" evidence="1">
    <location>
        <begin position="104"/>
        <end position="123"/>
    </location>
</feature>
<feature type="transmembrane region" description="Helical" evidence="1">
    <location>
        <begin position="80"/>
        <end position="97"/>
    </location>
</feature>
<name>A0A4Q1CDU6_9BACT</name>
<dbReference type="Pfam" id="PF05573">
    <property type="entry name" value="NosL"/>
    <property type="match status" value="1"/>
</dbReference>
<dbReference type="SUPFAM" id="SSF160387">
    <property type="entry name" value="NosL/MerB-like"/>
    <property type="match status" value="1"/>
</dbReference>
<evidence type="ECO:0008006" key="4">
    <source>
        <dbReference type="Google" id="ProtNLM"/>
    </source>
</evidence>
<evidence type="ECO:0000313" key="3">
    <source>
        <dbReference type="Proteomes" id="UP000290204"/>
    </source>
</evidence>
<keyword evidence="1" id="KW-1133">Transmembrane helix</keyword>
<keyword evidence="3" id="KW-1185">Reference proteome</keyword>